<proteinExistence type="predicted"/>
<feature type="non-terminal residue" evidence="2">
    <location>
        <position position="1"/>
    </location>
</feature>
<dbReference type="AlphaFoldDB" id="A0A816BM32"/>
<dbReference type="OrthoDB" id="10464910at2759"/>
<evidence type="ECO:0000256" key="1">
    <source>
        <dbReference type="SAM" id="Phobius"/>
    </source>
</evidence>
<reference evidence="2" key="1">
    <citation type="submission" date="2021-02" db="EMBL/GenBank/DDBJ databases">
        <authorList>
            <person name="Nowell W R."/>
        </authorList>
    </citation>
    <scope>NUCLEOTIDE SEQUENCE</scope>
</reference>
<keyword evidence="1" id="KW-1133">Transmembrane helix</keyword>
<evidence type="ECO:0000313" key="4">
    <source>
        <dbReference type="Proteomes" id="UP000663834"/>
    </source>
</evidence>
<dbReference type="EMBL" id="CAJOBJ010110485">
    <property type="protein sequence ID" value="CAF4629140.1"/>
    <property type="molecule type" value="Genomic_DNA"/>
</dbReference>
<protein>
    <submittedName>
        <fullName evidence="2">Uncharacterized protein</fullName>
    </submittedName>
</protein>
<accession>A0A816BM32</accession>
<evidence type="ECO:0000313" key="3">
    <source>
        <dbReference type="EMBL" id="CAF4629140.1"/>
    </source>
</evidence>
<keyword evidence="1" id="KW-0472">Membrane</keyword>
<evidence type="ECO:0000313" key="2">
    <source>
        <dbReference type="EMBL" id="CAF1612511.1"/>
    </source>
</evidence>
<keyword evidence="1" id="KW-0812">Transmembrane</keyword>
<dbReference type="Proteomes" id="UP000681720">
    <property type="component" value="Unassembled WGS sequence"/>
</dbReference>
<gene>
    <name evidence="3" type="ORF">GIL414_LOCUS40129</name>
    <name evidence="2" type="ORF">KQP761_LOCUS23536</name>
</gene>
<dbReference type="EMBL" id="CAJNOW010012660">
    <property type="protein sequence ID" value="CAF1612511.1"/>
    <property type="molecule type" value="Genomic_DNA"/>
</dbReference>
<feature type="transmembrane region" description="Helical" evidence="1">
    <location>
        <begin position="36"/>
        <end position="56"/>
    </location>
</feature>
<comment type="caution">
    <text evidence="2">The sequence shown here is derived from an EMBL/GenBank/DDBJ whole genome shotgun (WGS) entry which is preliminary data.</text>
</comment>
<dbReference type="Proteomes" id="UP000663834">
    <property type="component" value="Unassembled WGS sequence"/>
</dbReference>
<name>A0A816BM32_9BILA</name>
<organism evidence="2 4">
    <name type="scientific">Rotaria magnacalcarata</name>
    <dbReference type="NCBI Taxonomy" id="392030"/>
    <lineage>
        <taxon>Eukaryota</taxon>
        <taxon>Metazoa</taxon>
        <taxon>Spiralia</taxon>
        <taxon>Gnathifera</taxon>
        <taxon>Rotifera</taxon>
        <taxon>Eurotatoria</taxon>
        <taxon>Bdelloidea</taxon>
        <taxon>Philodinida</taxon>
        <taxon>Philodinidae</taxon>
        <taxon>Rotaria</taxon>
    </lineage>
</organism>
<sequence>MNKLYSTGSTVNSRKRLSSCRRRRHQWTYSVSPLVAYKKAGIAVFFIYLISLTFTIERHNCTESPMNGLIELHRQWTMLSSVVEQIPIQKLELIEHLRSLISEDDDQTFMQISELLRNQYQLDIDHRTIRLLSTMFGTSIPNFYTPGSHIEIINSFALTNNTPFFSTIHLSSCYNKCILCDSNLRKYTLSVRTTAEFDSVIVGCDKTPKPGVDSCDEHRDRRHVSIMSEDEDCIDNEDFIKLRN</sequence>